<gene>
    <name evidence="2" type="ORF">EYF80_043895</name>
</gene>
<keyword evidence="3" id="KW-1185">Reference proteome</keyword>
<reference evidence="2 3" key="1">
    <citation type="submission" date="2019-03" db="EMBL/GenBank/DDBJ databases">
        <title>First draft genome of Liparis tanakae, snailfish: a comprehensive survey of snailfish specific genes.</title>
        <authorList>
            <person name="Kim W."/>
            <person name="Song I."/>
            <person name="Jeong J.-H."/>
            <person name="Kim D."/>
            <person name="Kim S."/>
            <person name="Ryu S."/>
            <person name="Song J.Y."/>
            <person name="Lee S.K."/>
        </authorList>
    </citation>
    <scope>NUCLEOTIDE SEQUENCE [LARGE SCALE GENOMIC DNA]</scope>
    <source>
        <tissue evidence="2">Muscle</tissue>
    </source>
</reference>
<evidence type="ECO:0000313" key="2">
    <source>
        <dbReference type="EMBL" id="TNN45895.1"/>
    </source>
</evidence>
<dbReference type="Proteomes" id="UP000314294">
    <property type="component" value="Unassembled WGS sequence"/>
</dbReference>
<accession>A0A4Z2FYB8</accession>
<protein>
    <submittedName>
        <fullName evidence="2">Uncharacterized protein</fullName>
    </submittedName>
</protein>
<organism evidence="2 3">
    <name type="scientific">Liparis tanakae</name>
    <name type="common">Tanaka's snailfish</name>
    <dbReference type="NCBI Taxonomy" id="230148"/>
    <lineage>
        <taxon>Eukaryota</taxon>
        <taxon>Metazoa</taxon>
        <taxon>Chordata</taxon>
        <taxon>Craniata</taxon>
        <taxon>Vertebrata</taxon>
        <taxon>Euteleostomi</taxon>
        <taxon>Actinopterygii</taxon>
        <taxon>Neopterygii</taxon>
        <taxon>Teleostei</taxon>
        <taxon>Neoteleostei</taxon>
        <taxon>Acanthomorphata</taxon>
        <taxon>Eupercaria</taxon>
        <taxon>Perciformes</taxon>
        <taxon>Cottioidei</taxon>
        <taxon>Cottales</taxon>
        <taxon>Liparidae</taxon>
        <taxon>Liparis</taxon>
    </lineage>
</organism>
<dbReference type="AlphaFoldDB" id="A0A4Z2FYB8"/>
<sequence>MAGSRDLATLGVGVSVTLRGVRPPLAASDASDVPVRRAVDRTPFHCSALYGFSSQEVELMIWLPNELKDLLLMEHFPLRSGSADSLRDLARHGGAAERNGSLEDSQRPERARCRGSIVPVPGRPL</sequence>
<dbReference type="EMBL" id="SRLO01000817">
    <property type="protein sequence ID" value="TNN45895.1"/>
    <property type="molecule type" value="Genomic_DNA"/>
</dbReference>
<evidence type="ECO:0000256" key="1">
    <source>
        <dbReference type="SAM" id="MobiDB-lite"/>
    </source>
</evidence>
<feature type="compositionally biased region" description="Basic and acidic residues" evidence="1">
    <location>
        <begin position="89"/>
        <end position="112"/>
    </location>
</feature>
<feature type="region of interest" description="Disordered" evidence="1">
    <location>
        <begin position="89"/>
        <end position="125"/>
    </location>
</feature>
<comment type="caution">
    <text evidence="2">The sequence shown here is derived from an EMBL/GenBank/DDBJ whole genome shotgun (WGS) entry which is preliminary data.</text>
</comment>
<evidence type="ECO:0000313" key="3">
    <source>
        <dbReference type="Proteomes" id="UP000314294"/>
    </source>
</evidence>
<proteinExistence type="predicted"/>
<name>A0A4Z2FYB8_9TELE</name>